<keyword evidence="3" id="KW-1185">Reference proteome</keyword>
<reference evidence="2 3" key="1">
    <citation type="submission" date="2011-08" db="EMBL/GenBank/DDBJ databases">
        <authorList>
            <person name="Liu Z.J."/>
            <person name="Shi F.L."/>
            <person name="Lu J.Q."/>
            <person name="Li M."/>
            <person name="Wang Z.L."/>
        </authorList>
    </citation>
    <scope>NUCLEOTIDE SEQUENCE [LARGE SCALE GENOMIC DNA]</scope>
    <source>
        <strain evidence="2 3">USNM 41457</strain>
    </source>
</reference>
<accession>J9DFL2</accession>
<sequence length="100" mass="11787">MEISIKLKIVNKSFKRVKQIYKKDLLLFIFIKKIVLFFINFCISCKKNFRQITRFICTKKKHKIPSSTMIKVVTISKKNSLFGAHLFSFPKNYSTSITMS</sequence>
<dbReference type="Proteomes" id="UP000003163">
    <property type="component" value="Unassembled WGS sequence"/>
</dbReference>
<evidence type="ECO:0000313" key="3">
    <source>
        <dbReference type="Proteomes" id="UP000003163"/>
    </source>
</evidence>
<keyword evidence="1" id="KW-0812">Transmembrane</keyword>
<reference evidence="3" key="2">
    <citation type="submission" date="2015-07" db="EMBL/GenBank/DDBJ databases">
        <title>Contrasting host-pathogen interactions and genome evolution in two generalist and specialist microsporidian pathogens of mosquitoes.</title>
        <authorList>
            <consortium name="The Broad Institute Genomics Platform"/>
            <consortium name="The Broad Institute Genome Sequencing Center for Infectious Disease"/>
            <person name="Cuomo C.A."/>
            <person name="Sanscrainte N.D."/>
            <person name="Goldberg J.M."/>
            <person name="Heiman D."/>
            <person name="Young S."/>
            <person name="Zeng Q."/>
            <person name="Becnel J.J."/>
            <person name="Birren B.W."/>
        </authorList>
    </citation>
    <scope>NUCLEOTIDE SEQUENCE [LARGE SCALE GENOMIC DNA]</scope>
    <source>
        <strain evidence="3">USNM 41457</strain>
    </source>
</reference>
<organism evidence="2 3">
    <name type="scientific">Edhazardia aedis (strain USNM 41457)</name>
    <name type="common">Microsporidian parasite</name>
    <dbReference type="NCBI Taxonomy" id="1003232"/>
    <lineage>
        <taxon>Eukaryota</taxon>
        <taxon>Fungi</taxon>
        <taxon>Fungi incertae sedis</taxon>
        <taxon>Microsporidia</taxon>
        <taxon>Edhazardia</taxon>
    </lineage>
</organism>
<dbReference type="InParanoid" id="J9DFL2"/>
<feature type="transmembrane region" description="Helical" evidence="1">
    <location>
        <begin position="25"/>
        <end position="45"/>
    </location>
</feature>
<evidence type="ECO:0000313" key="2">
    <source>
        <dbReference type="EMBL" id="EJW01390.1"/>
    </source>
</evidence>
<keyword evidence="1" id="KW-1133">Transmembrane helix</keyword>
<dbReference type="HOGENOM" id="CLU_2306075_0_0_1"/>
<gene>
    <name evidence="2" type="ORF">EDEG_03984</name>
</gene>
<protein>
    <submittedName>
        <fullName evidence="2">Uncharacterized protein</fullName>
    </submittedName>
</protein>
<evidence type="ECO:0000256" key="1">
    <source>
        <dbReference type="SAM" id="Phobius"/>
    </source>
</evidence>
<dbReference type="AlphaFoldDB" id="J9DFL2"/>
<comment type="caution">
    <text evidence="2">The sequence shown here is derived from an EMBL/GenBank/DDBJ whole genome shotgun (WGS) entry which is preliminary data.</text>
</comment>
<proteinExistence type="predicted"/>
<name>J9DFL2_EDHAE</name>
<dbReference type="EMBL" id="AFBI03000170">
    <property type="protein sequence ID" value="EJW01390.1"/>
    <property type="molecule type" value="Genomic_DNA"/>
</dbReference>
<keyword evidence="1" id="KW-0472">Membrane</keyword>
<dbReference type="VEuPathDB" id="MicrosporidiaDB:EDEG_03984"/>